<gene>
    <name evidence="4" type="ordered locus">Clocel_0472</name>
</gene>
<dbReference type="AlphaFoldDB" id="D9SQI1"/>
<dbReference type="PRINTS" id="PR00455">
    <property type="entry name" value="HTHTETR"/>
</dbReference>
<name>D9SQI1_CLOC7</name>
<dbReference type="PROSITE" id="PS50977">
    <property type="entry name" value="HTH_TETR_2"/>
    <property type="match status" value="1"/>
</dbReference>
<accession>D9SQI1</accession>
<dbReference type="STRING" id="573061.Clocel_0472"/>
<keyword evidence="1 2" id="KW-0238">DNA-binding</keyword>
<dbReference type="Gene3D" id="1.10.10.60">
    <property type="entry name" value="Homeodomain-like"/>
    <property type="match status" value="1"/>
</dbReference>
<sequence>MNEKFLALPEEKKQRIINSAMQVFSKNEYKRASTDDISALAGISKGLLFYYFHNKKSLYLYIYEYSAEIARTNICNENYEKIDDFFELLFHSMNAKMKILKTNPYIYDFSLRAYFETDKTVREDISMYNETAINSSFEKYFKNINFNKFKTEVNPEHILKMVYYMFDGYMREQARTGMKDLEIIKADITSWLQIIKNSVYKEAYL</sequence>
<dbReference type="InterPro" id="IPR036271">
    <property type="entry name" value="Tet_transcr_reg_TetR-rel_C_sf"/>
</dbReference>
<dbReference type="HOGENOM" id="CLU_069356_45_0_9"/>
<dbReference type="Proteomes" id="UP000002730">
    <property type="component" value="Chromosome"/>
</dbReference>
<dbReference type="InterPro" id="IPR009057">
    <property type="entry name" value="Homeodomain-like_sf"/>
</dbReference>
<evidence type="ECO:0000259" key="3">
    <source>
        <dbReference type="PROSITE" id="PS50977"/>
    </source>
</evidence>
<dbReference type="RefSeq" id="WP_010074982.1">
    <property type="nucleotide sequence ID" value="NC_014393.1"/>
</dbReference>
<keyword evidence="5" id="KW-1185">Reference proteome</keyword>
<dbReference type="Gene3D" id="1.10.357.10">
    <property type="entry name" value="Tetracycline Repressor, domain 2"/>
    <property type="match status" value="1"/>
</dbReference>
<reference evidence="4 5" key="1">
    <citation type="submission" date="2010-08" db="EMBL/GenBank/DDBJ databases">
        <title>Complete sequence of Clostridium cellulovorans 743B.</title>
        <authorList>
            <consortium name="US DOE Joint Genome Institute"/>
            <person name="Lucas S."/>
            <person name="Copeland A."/>
            <person name="Lapidus A."/>
            <person name="Cheng J.-F."/>
            <person name="Bruce D."/>
            <person name="Goodwin L."/>
            <person name="Pitluck S."/>
            <person name="Chertkov O."/>
            <person name="Detter J.C."/>
            <person name="Han C."/>
            <person name="Tapia R."/>
            <person name="Land M."/>
            <person name="Hauser L."/>
            <person name="Chang Y.-J."/>
            <person name="Jeffries C."/>
            <person name="Kyrpides N."/>
            <person name="Ivanova N."/>
            <person name="Mikhailova N."/>
            <person name="Hemme C.L."/>
            <person name="Woyke T."/>
        </authorList>
    </citation>
    <scope>NUCLEOTIDE SEQUENCE [LARGE SCALE GENOMIC DNA]</scope>
    <source>
        <strain evidence="5">ATCC 35296 / DSM 3052 / OCM 3 / 743B</strain>
    </source>
</reference>
<dbReference type="EMBL" id="CP002160">
    <property type="protein sequence ID" value="ADL50248.1"/>
    <property type="molecule type" value="Genomic_DNA"/>
</dbReference>
<dbReference type="PANTHER" id="PTHR43479">
    <property type="entry name" value="ACREF/ENVCD OPERON REPRESSOR-RELATED"/>
    <property type="match status" value="1"/>
</dbReference>
<dbReference type="Pfam" id="PF00440">
    <property type="entry name" value="TetR_N"/>
    <property type="match status" value="1"/>
</dbReference>
<dbReference type="OrthoDB" id="9780939at2"/>
<feature type="DNA-binding region" description="H-T-H motif" evidence="2">
    <location>
        <begin position="33"/>
        <end position="52"/>
    </location>
</feature>
<evidence type="ECO:0000256" key="1">
    <source>
        <dbReference type="ARBA" id="ARBA00023125"/>
    </source>
</evidence>
<organism evidence="4 5">
    <name type="scientific">Clostridium cellulovorans (strain ATCC 35296 / DSM 3052 / OCM 3 / 743B)</name>
    <dbReference type="NCBI Taxonomy" id="573061"/>
    <lineage>
        <taxon>Bacteria</taxon>
        <taxon>Bacillati</taxon>
        <taxon>Bacillota</taxon>
        <taxon>Clostridia</taxon>
        <taxon>Eubacteriales</taxon>
        <taxon>Clostridiaceae</taxon>
        <taxon>Clostridium</taxon>
    </lineage>
</organism>
<dbReference type="eggNOG" id="COG1309">
    <property type="taxonomic scope" value="Bacteria"/>
</dbReference>
<evidence type="ECO:0000313" key="5">
    <source>
        <dbReference type="Proteomes" id="UP000002730"/>
    </source>
</evidence>
<evidence type="ECO:0000256" key="2">
    <source>
        <dbReference type="PROSITE-ProRule" id="PRU00335"/>
    </source>
</evidence>
<dbReference type="GO" id="GO:0003677">
    <property type="term" value="F:DNA binding"/>
    <property type="evidence" value="ECO:0007669"/>
    <property type="project" value="UniProtKB-UniRule"/>
</dbReference>
<evidence type="ECO:0000313" key="4">
    <source>
        <dbReference type="EMBL" id="ADL50248.1"/>
    </source>
</evidence>
<feature type="domain" description="HTH tetR-type" evidence="3">
    <location>
        <begin position="10"/>
        <end position="70"/>
    </location>
</feature>
<dbReference type="InterPro" id="IPR050624">
    <property type="entry name" value="HTH-type_Tx_Regulator"/>
</dbReference>
<dbReference type="InterPro" id="IPR001647">
    <property type="entry name" value="HTH_TetR"/>
</dbReference>
<dbReference type="KEGG" id="ccb:Clocel_0472"/>
<dbReference type="SUPFAM" id="SSF46689">
    <property type="entry name" value="Homeodomain-like"/>
    <property type="match status" value="1"/>
</dbReference>
<dbReference type="SUPFAM" id="SSF48498">
    <property type="entry name" value="Tetracyclin repressor-like, C-terminal domain"/>
    <property type="match status" value="1"/>
</dbReference>
<dbReference type="PANTHER" id="PTHR43479:SF11">
    <property type="entry name" value="ACREF_ENVCD OPERON REPRESSOR-RELATED"/>
    <property type="match status" value="1"/>
</dbReference>
<protein>
    <submittedName>
        <fullName evidence="4">Transcriptional regulator, TetR family</fullName>
    </submittedName>
</protein>
<proteinExistence type="predicted"/>